<dbReference type="VEuPathDB" id="GiardiaDB:SS50377_26712"/>
<dbReference type="EMBL" id="KI545953">
    <property type="protein sequence ID" value="EST49184.1"/>
    <property type="molecule type" value="Genomic_DNA"/>
</dbReference>
<dbReference type="EMBL" id="AUWU02000007">
    <property type="protein sequence ID" value="KAH0570432.1"/>
    <property type="molecule type" value="Genomic_DNA"/>
</dbReference>
<accession>V6M6Z8</accession>
<sequence>MTQNILFQPKGYRINLSDLDLYIFAHELYTGCKLGIKRSKTYNVNHYVETFACKNFISCPFDLKIYVFQNDDHSAFFRIIKPHLHDITENTDKPFYSVQKFIRANHNQDRQSMLVGLQDFINKASSIKDVIGQRHRFEFKALPLGRTTAYVMEDLLPSNINFQKKQTYYRRQEKDLLGKEKEALEQENNAVIEQLKQLLE</sequence>
<protein>
    <submittedName>
        <fullName evidence="1">Uncharacterized protein</fullName>
    </submittedName>
</protein>
<keyword evidence="3" id="KW-1185">Reference proteome</keyword>
<gene>
    <name evidence="1" type="ORF">SS50377_10399</name>
    <name evidence="2" type="ORF">SS50377_26712</name>
</gene>
<organism evidence="1">
    <name type="scientific">Spironucleus salmonicida</name>
    <dbReference type="NCBI Taxonomy" id="348837"/>
    <lineage>
        <taxon>Eukaryota</taxon>
        <taxon>Metamonada</taxon>
        <taxon>Diplomonadida</taxon>
        <taxon>Hexamitidae</taxon>
        <taxon>Hexamitinae</taxon>
        <taxon>Spironucleus</taxon>
    </lineage>
</organism>
<reference evidence="1 2" key="1">
    <citation type="journal article" date="2014" name="PLoS Genet.">
        <title>The Genome of Spironucleus salmonicida Highlights a Fish Pathogen Adapted to Fluctuating Environments.</title>
        <authorList>
            <person name="Xu F."/>
            <person name="Jerlstrom-Hultqvist J."/>
            <person name="Einarsson E."/>
            <person name="Astvaldsson A."/>
            <person name="Svard S.G."/>
            <person name="Andersson J.O."/>
        </authorList>
    </citation>
    <scope>NUCLEOTIDE SEQUENCE</scope>
    <source>
        <strain evidence="2">ATCC 50377</strain>
    </source>
</reference>
<evidence type="ECO:0000313" key="2">
    <source>
        <dbReference type="EMBL" id="KAH0570432.1"/>
    </source>
</evidence>
<evidence type="ECO:0000313" key="3">
    <source>
        <dbReference type="Proteomes" id="UP000018208"/>
    </source>
</evidence>
<dbReference type="Proteomes" id="UP000018208">
    <property type="component" value="Unassembled WGS sequence"/>
</dbReference>
<evidence type="ECO:0000313" key="1">
    <source>
        <dbReference type="EMBL" id="EST49184.1"/>
    </source>
</evidence>
<name>V6M6Z8_9EUKA</name>
<proteinExistence type="predicted"/>
<reference evidence="2" key="2">
    <citation type="submission" date="2020-12" db="EMBL/GenBank/DDBJ databases">
        <title>New Spironucleus salmonicida genome in near-complete chromosomes.</title>
        <authorList>
            <person name="Xu F."/>
            <person name="Kurt Z."/>
            <person name="Jimenez-Gonzalez A."/>
            <person name="Astvaldsson A."/>
            <person name="Andersson J.O."/>
            <person name="Svard S.G."/>
        </authorList>
    </citation>
    <scope>NUCLEOTIDE SEQUENCE</scope>
    <source>
        <strain evidence="2">ATCC 50377</strain>
    </source>
</reference>
<dbReference type="AlphaFoldDB" id="V6M6Z8"/>